<feature type="region of interest" description="Disordered" evidence="3">
    <location>
        <begin position="1015"/>
        <end position="1057"/>
    </location>
</feature>
<organism evidence="5 6">
    <name type="scientific">Bacillus cereus</name>
    <dbReference type="NCBI Taxonomy" id="1396"/>
    <lineage>
        <taxon>Bacteria</taxon>
        <taxon>Bacillati</taxon>
        <taxon>Bacillota</taxon>
        <taxon>Bacilli</taxon>
        <taxon>Bacillales</taxon>
        <taxon>Bacillaceae</taxon>
        <taxon>Bacillus</taxon>
        <taxon>Bacillus cereus group</taxon>
    </lineage>
</organism>
<dbReference type="Proteomes" id="UP000220691">
    <property type="component" value="Unassembled WGS sequence"/>
</dbReference>
<evidence type="ECO:0000256" key="1">
    <source>
        <dbReference type="ARBA" id="ARBA00023054"/>
    </source>
</evidence>
<feature type="region of interest" description="Disordered" evidence="3">
    <location>
        <begin position="1506"/>
        <end position="1542"/>
    </location>
</feature>
<evidence type="ECO:0000313" key="6">
    <source>
        <dbReference type="Proteomes" id="UP000220691"/>
    </source>
</evidence>
<feature type="domain" description="Phage tail tape measure protein" evidence="4">
    <location>
        <begin position="642"/>
        <end position="842"/>
    </location>
</feature>
<dbReference type="PANTHER" id="PTHR23160">
    <property type="entry name" value="SYNAPTONEMAL COMPLEX PROTEIN-RELATED"/>
    <property type="match status" value="1"/>
</dbReference>
<reference evidence="5 6" key="1">
    <citation type="submission" date="2017-09" db="EMBL/GenBank/DDBJ databases">
        <title>Large-scale bioinformatics analysis of Bacillus genomes uncovers conserved roles of natural products in bacterial physiology.</title>
        <authorList>
            <consortium name="Agbiome Team Llc"/>
            <person name="Bleich R.M."/>
            <person name="Kirk G.J."/>
            <person name="Santa Maria K.C."/>
            <person name="Allen S.E."/>
            <person name="Farag S."/>
            <person name="Shank E.A."/>
            <person name="Bowers A."/>
        </authorList>
    </citation>
    <scope>NUCLEOTIDE SEQUENCE [LARGE SCALE GENOMIC DNA]</scope>
    <source>
        <strain evidence="5 6">AFS027647</strain>
    </source>
</reference>
<dbReference type="RefSeq" id="WP_098126431.1">
    <property type="nucleotide sequence ID" value="NZ_NUAN01000071.1"/>
</dbReference>
<feature type="coiled-coil region" evidence="2">
    <location>
        <begin position="2267"/>
        <end position="2339"/>
    </location>
</feature>
<feature type="compositionally biased region" description="Low complexity" evidence="3">
    <location>
        <begin position="1019"/>
        <end position="1050"/>
    </location>
</feature>
<feature type="coiled-coil region" evidence="2">
    <location>
        <begin position="279"/>
        <end position="398"/>
    </location>
</feature>
<sequence length="2501" mass="280106">MANKIGIEVGVEFPTVGELQAQLAQKWAKVKNGFEGKINIDIDGNSLKSARAKIKSALKEDAFEIKLKADVSDALKAINTFHRELKQLDQELTKKRELKIDVKGIDLDAPLKEVLSDAKRMNDAMDSLKSKTKGETQALKEQAGEWTKISNLSRQVRNQDGSVTTLKTKVVTENVGSGASKTTTNKPDGTQDVKVVEDKMRAMKEIEGVTRRIHQIEMEQVNAQGKHFQLLERERGIQKEQLEMLQYEYRLRYAQNATDNNSLKELKRQQELALEAKTILALKQQEKQANNEIAQAVSKVAQLEAKKNSLAVQMVNATEKEKASLQELYGHYEKAQNKIKEKHSLQEKMNSSQKDEMDNLRTIGMLQVQQAEAKKQALADAKRLTEEERKTKQEQKEALAVMKADLQDVHRLKMKIAELDTRKNMGGLGVAENSQLRALREQLVLAERNQQANRQMFESVQLVTREMQKQLTEAGKINQQEMERSQITAKHKAEQDAVTSKLKEYEAVVRNINQLSRDLAFAGTRERAEIERALSSERAKADAIKTSLSAQNSLVQERMREIHAIEQAQTAQQRLNRLRSEAREKDRMSNDAHGVVDFYSTYANFEQGIRAVLEPMRELDEAFIGVSKVAQASEDDLNRFKDTAFDVGSTLGVTANDYMKAVETWVTSGETFIKAQEKAKVSLIGSFVGNLKPDDMVKYMEVPLLAFRKQGLETNDVINVMNETANNHAIEMDDLGKAYVRSANTAKDTGIDFGYLTGMITGAQEATRKGGERIGTGIKTISMNMTNITSQLTPDTQKKFAWFKQIGVDFKDSNGQMREGSAILGDLVKKWDSLSQEQKGTAKFYLAGKEHAEILGGIIDQWERVEEVSKETNEQFGKGTNGSAYLEHAKQASSLKFKMVELKNAWMELMNNIGNSTGLTGLVDAVTVALQKLADVATNEKFMEALKFTAFAVGIHAMSNGMRQLTDTMKTGASGIMRDLSQVGSYFGTLTGKIGEATRATRLFNKEARVSNVSTVDINNGGSRNVNSGGRNNNSNNNADSNRNNNSTRNAVQSASNAGAVLEGTSSKISAVGKGIGKLLGMIPLVGDALLLLDFVGVPVFDNMGRAYDNLFKSAEKQALEYEQSVKKFESTNFIVNGMIEKTQANLDKLQEKIDKSKQTDKDPNQEGTQAWMEQDEFMKIKDEIEKQGQDLGVDIKVTVNSYEEVQAKLDELKKKKDELAEKSTIEIASQMTGDWEKLKESQQTIAELKGEQEVVKGKMDEINTAMGKLGTSPEDDQKRKMWQATLKTLQGEYDGLGKKINSAGKEYETAQHSINASAEALLKQGKNMKASNLTAEQATAVYPAMISQYRNMRDSSDKLANIQKKVAEGHKLSADEVEALGGELKQYAGIAPEKIAADKNLQKEIQNNIDAKIKEKGTTIKTAEEALIAIGQHINKEQEVQKEIDRSGKQARDTEKDIGILNGEYKKIPAEVVTNVVAKGLDWVIEQAKSAKSWLDKVAGSGTGAKVDASVSATPEQGKSSSVASNVSSSRSSSISANGVPVRGVGRSVSGVSKYNSDRDYNSSNENATVSESVWRYWGQEMYRGASIEKELKNLTIAINEAKDDQSKLIPLYKQQQALLKKQVSHNEILSYYKDKELDEVLNKLSDYGFWVDTDTNNINNLYHAKDLKGESAQKAEELLNRWKSLYTEIGGLQDTIANLNSNVKGLDDTIEKAKITEELKKLEPTMKRVDAILTKVTNSDAITSRKLGFVGSQDKELALHLNARALNESKQNMSELINEFNRLSTMSVQFKENGSQIQSQLQKVSSAILAQADAVIKYRQAMNDIEISRITEDMNKFNSAIDENNTKIDNVVKNLQDGLLSRTGVGDLYSSNITELDLSRDNRLQQMAIERINLEKEVQEALEGYAKKNVERTEWVANSILDINKQMYNQLLGLEYAYKNGQDLSMSRVSSSVLGDMGDINKIDAGYGTFVAGQLTKYIKEVQKEQSALLKEYEHNLASALNPDEKDSLTNKYIIDSMKLQEKYLRANIQGNNEAIEELNRQLQDTSLTDDQVEKIKQQISTYEKDNVGAQNSIKDSIKKRFEFEFSLLSKAVKEYDKASASLDYLTSIVNLLDKNNTTTKGTILGEQLNVERNKNAEIKKSLNYLNQQLGLYEKGSFEWNLINAQVEQYNKQLNDSNKELLQINKNIMDNSFNNITNKMEKELFGGKTQKAWKQHQELWIEGLEREIALEKMYKRMADLGTSINEDKLALLDKQEKLSKFEMDYLNKQLDIVELQNKINNLNQEKKVQTLKQNEFGQWDWVYEADQKELDKAKEDLEKAKLELQKMEEKAREDYLSQLDKILSNAKDGDYETVKEFENAIKELGDAFESILGDFPQIQSDYVKELVDAYSKYIKGNEDVLSKLPVEDIMKPISNDFNKELKKTFTEISSELGKVFADALLSRLPNTFNAQAVSRSVASSPTQITIDNIEFPNIKTADGIKDAILSLPQIALQKSKNKL</sequence>
<dbReference type="Pfam" id="PF10145">
    <property type="entry name" value="PhageMin_Tail"/>
    <property type="match status" value="1"/>
</dbReference>
<feature type="compositionally biased region" description="Low complexity" evidence="3">
    <location>
        <begin position="1521"/>
        <end position="1542"/>
    </location>
</feature>
<accession>A0A9X6UC97</accession>
<dbReference type="PANTHER" id="PTHR23160:SF19">
    <property type="entry name" value="MYOSIN HEAVY CHAIN-RELATED PROTEIN"/>
    <property type="match status" value="1"/>
</dbReference>
<dbReference type="InterPro" id="IPR010090">
    <property type="entry name" value="Phage_tape_meas"/>
</dbReference>
<dbReference type="EMBL" id="NUAN01000071">
    <property type="protein sequence ID" value="PEN97848.1"/>
    <property type="molecule type" value="Genomic_DNA"/>
</dbReference>
<evidence type="ECO:0000256" key="2">
    <source>
        <dbReference type="SAM" id="Coils"/>
    </source>
</evidence>
<feature type="coiled-coil region" evidence="2">
    <location>
        <begin position="71"/>
        <end position="131"/>
    </location>
</feature>
<protein>
    <submittedName>
        <fullName evidence="5">Phage tail tape measure protein</fullName>
    </submittedName>
</protein>
<feature type="coiled-coil region" evidence="2">
    <location>
        <begin position="2028"/>
        <end position="2075"/>
    </location>
</feature>
<proteinExistence type="predicted"/>
<keyword evidence="1 2" id="KW-0175">Coiled coil</keyword>
<feature type="coiled-coil region" evidence="2">
    <location>
        <begin position="1112"/>
        <end position="1160"/>
    </location>
</feature>
<name>A0A9X6UC97_BACCE</name>
<comment type="caution">
    <text evidence="5">The sequence shown here is derived from an EMBL/GenBank/DDBJ whole genome shotgun (WGS) entry which is preliminary data.</text>
</comment>
<evidence type="ECO:0000256" key="3">
    <source>
        <dbReference type="SAM" id="MobiDB-lite"/>
    </source>
</evidence>
<feature type="coiled-coil region" evidence="2">
    <location>
        <begin position="1196"/>
        <end position="1223"/>
    </location>
</feature>
<evidence type="ECO:0000259" key="4">
    <source>
        <dbReference type="Pfam" id="PF10145"/>
    </source>
</evidence>
<evidence type="ECO:0000313" key="5">
    <source>
        <dbReference type="EMBL" id="PEN97848.1"/>
    </source>
</evidence>
<gene>
    <name evidence="5" type="ORF">CN553_12490</name>
</gene>
<dbReference type="NCBIfam" id="TIGR01760">
    <property type="entry name" value="tape_meas_TP901"/>
    <property type="match status" value="1"/>
</dbReference>